<proteinExistence type="inferred from homology"/>
<feature type="active site" description="Proton acceptor" evidence="11">
    <location>
        <position position="442"/>
    </location>
</feature>
<dbReference type="SUPFAM" id="SSF47203">
    <property type="entry name" value="Acyl-CoA dehydrogenase C-terminal domain-like"/>
    <property type="match status" value="2"/>
</dbReference>
<evidence type="ECO:0000256" key="8">
    <source>
        <dbReference type="ARBA" id="ARBA00023098"/>
    </source>
</evidence>
<evidence type="ECO:0000256" key="4">
    <source>
        <dbReference type="ARBA" id="ARBA00022630"/>
    </source>
</evidence>
<gene>
    <name evidence="16" type="ORF">SAPINGB_P003813</name>
</gene>
<dbReference type="GO" id="GO:0033540">
    <property type="term" value="P:fatty acid beta-oxidation using acyl-CoA oxidase"/>
    <property type="evidence" value="ECO:0007669"/>
    <property type="project" value="TreeGrafter"/>
</dbReference>
<dbReference type="InterPro" id="IPR012258">
    <property type="entry name" value="Acyl-CoA_oxidase"/>
</dbReference>
<keyword evidence="17" id="KW-1185">Reference proteome</keyword>
<dbReference type="Gene3D" id="1.20.140.10">
    <property type="entry name" value="Butyryl-CoA Dehydrogenase, subunit A, domain 3"/>
    <property type="match status" value="2"/>
</dbReference>
<dbReference type="PIRSF" id="PIRSF000168">
    <property type="entry name" value="Acyl-CoA_oxidase"/>
    <property type="match status" value="1"/>
</dbReference>
<dbReference type="Proteomes" id="UP000398389">
    <property type="component" value="Unassembled WGS sequence"/>
</dbReference>
<comment type="cofactor">
    <cofactor evidence="1">
        <name>FAD</name>
        <dbReference type="ChEBI" id="CHEBI:57692"/>
    </cofactor>
</comment>
<dbReference type="InterPro" id="IPR002655">
    <property type="entry name" value="Acyl-CoA_oxidase_C"/>
</dbReference>
<protein>
    <recommendedName>
        <fullName evidence="10">Acyl-coenzyme A oxidase</fullName>
    </recommendedName>
</protein>
<keyword evidence="4 10" id="KW-0285">Flavoprotein</keyword>
<evidence type="ECO:0000256" key="12">
    <source>
        <dbReference type="PIRSR" id="PIRSR000168-2"/>
    </source>
</evidence>
<dbReference type="OrthoDB" id="538336at2759"/>
<dbReference type="GO" id="GO:0055088">
    <property type="term" value="P:lipid homeostasis"/>
    <property type="evidence" value="ECO:0007669"/>
    <property type="project" value="TreeGrafter"/>
</dbReference>
<comment type="similarity">
    <text evidence="3 10">Belongs to the acyl-CoA oxidase family.</text>
</comment>
<evidence type="ECO:0000256" key="1">
    <source>
        <dbReference type="ARBA" id="ARBA00001974"/>
    </source>
</evidence>
<feature type="domain" description="Acyl-coenzyme A oxidase N-terminal" evidence="14">
    <location>
        <begin position="17"/>
        <end position="134"/>
    </location>
</feature>
<evidence type="ECO:0000313" key="16">
    <source>
        <dbReference type="EMBL" id="VVT53913.1"/>
    </source>
</evidence>
<evidence type="ECO:0000256" key="2">
    <source>
        <dbReference type="ARBA" id="ARBA00004275"/>
    </source>
</evidence>
<feature type="domain" description="Acyl-CoA oxidase C-alpha1" evidence="15">
    <location>
        <begin position="295"/>
        <end position="456"/>
    </location>
</feature>
<dbReference type="EMBL" id="CABVLU010000003">
    <property type="protein sequence ID" value="VVT53913.1"/>
    <property type="molecule type" value="Genomic_DNA"/>
</dbReference>
<accession>A0A5E8BRC6</accession>
<dbReference type="InterPro" id="IPR037069">
    <property type="entry name" value="AcylCoA_DH/ox_N_sf"/>
</dbReference>
<evidence type="ECO:0000259" key="14">
    <source>
        <dbReference type="Pfam" id="PF14749"/>
    </source>
</evidence>
<keyword evidence="6" id="KW-0276">Fatty acid metabolism</keyword>
<evidence type="ECO:0000259" key="15">
    <source>
        <dbReference type="Pfam" id="PF22924"/>
    </source>
</evidence>
<dbReference type="GO" id="GO:0005777">
    <property type="term" value="C:peroxisome"/>
    <property type="evidence" value="ECO:0007669"/>
    <property type="project" value="UniProtKB-SubCell"/>
</dbReference>
<evidence type="ECO:0000256" key="3">
    <source>
        <dbReference type="ARBA" id="ARBA00006288"/>
    </source>
</evidence>
<dbReference type="InterPro" id="IPR029320">
    <property type="entry name" value="Acyl-CoA_ox_N"/>
</dbReference>
<evidence type="ECO:0000256" key="5">
    <source>
        <dbReference type="ARBA" id="ARBA00022827"/>
    </source>
</evidence>
<dbReference type="GO" id="GO:0071949">
    <property type="term" value="F:FAD binding"/>
    <property type="evidence" value="ECO:0007669"/>
    <property type="project" value="InterPro"/>
</dbReference>
<dbReference type="InterPro" id="IPR009100">
    <property type="entry name" value="AcylCoA_DH/oxidase_NM_dom_sf"/>
</dbReference>
<dbReference type="InterPro" id="IPR046373">
    <property type="entry name" value="Acyl-CoA_Oxase/DH_mid-dom_sf"/>
</dbReference>
<dbReference type="Pfam" id="PF22924">
    <property type="entry name" value="ACOX_C_alpha1"/>
    <property type="match status" value="1"/>
</dbReference>
<dbReference type="Gene3D" id="2.40.110.10">
    <property type="entry name" value="Butyryl-CoA Dehydrogenase, subunit A, domain 2"/>
    <property type="match status" value="1"/>
</dbReference>
<feature type="binding site" evidence="12">
    <location>
        <position position="140"/>
    </location>
    <ligand>
        <name>FAD</name>
        <dbReference type="ChEBI" id="CHEBI:57692"/>
    </ligand>
</feature>
<evidence type="ECO:0000313" key="17">
    <source>
        <dbReference type="Proteomes" id="UP000398389"/>
    </source>
</evidence>
<evidence type="ECO:0000256" key="7">
    <source>
        <dbReference type="ARBA" id="ARBA00023002"/>
    </source>
</evidence>
<dbReference type="SUPFAM" id="SSF56645">
    <property type="entry name" value="Acyl-CoA dehydrogenase NM domain-like"/>
    <property type="match status" value="1"/>
</dbReference>
<feature type="domain" description="Acyl-CoA oxidase C-terminal" evidence="13">
    <location>
        <begin position="505"/>
        <end position="670"/>
    </location>
</feature>
<organism evidence="16 17">
    <name type="scientific">Magnusiomyces paraingens</name>
    <dbReference type="NCBI Taxonomy" id="2606893"/>
    <lineage>
        <taxon>Eukaryota</taxon>
        <taxon>Fungi</taxon>
        <taxon>Dikarya</taxon>
        <taxon>Ascomycota</taxon>
        <taxon>Saccharomycotina</taxon>
        <taxon>Dipodascomycetes</taxon>
        <taxon>Dipodascales</taxon>
        <taxon>Dipodascaceae</taxon>
        <taxon>Magnusiomyces</taxon>
    </lineage>
</organism>
<dbReference type="RefSeq" id="XP_031854419.1">
    <property type="nucleotide sequence ID" value="XM_031998528.1"/>
</dbReference>
<dbReference type="GO" id="GO:0005504">
    <property type="term" value="F:fatty acid binding"/>
    <property type="evidence" value="ECO:0007669"/>
    <property type="project" value="TreeGrafter"/>
</dbReference>
<dbReference type="InterPro" id="IPR036250">
    <property type="entry name" value="AcylCo_DH-like_C"/>
</dbReference>
<keyword evidence="8" id="KW-0443">Lipid metabolism</keyword>
<dbReference type="InterPro" id="IPR055060">
    <property type="entry name" value="ACOX_C_alpha1"/>
</dbReference>
<comment type="subcellular location">
    <subcellularLocation>
        <location evidence="2">Peroxisome</location>
    </subcellularLocation>
</comment>
<dbReference type="GeneID" id="43582628"/>
<dbReference type="GO" id="GO:0003997">
    <property type="term" value="F:acyl-CoA oxidase activity"/>
    <property type="evidence" value="ECO:0007669"/>
    <property type="project" value="InterPro"/>
</dbReference>
<dbReference type="Pfam" id="PF01756">
    <property type="entry name" value="ACOX"/>
    <property type="match status" value="1"/>
</dbReference>
<feature type="binding site" evidence="12">
    <location>
        <position position="180"/>
    </location>
    <ligand>
        <name>FAD</name>
        <dbReference type="ChEBI" id="CHEBI:57692"/>
    </ligand>
</feature>
<dbReference type="Pfam" id="PF14749">
    <property type="entry name" value="Acyl-CoA_ox_N"/>
    <property type="match status" value="1"/>
</dbReference>
<reference evidence="16 17" key="1">
    <citation type="submission" date="2019-09" db="EMBL/GenBank/DDBJ databases">
        <authorList>
            <person name="Brejova B."/>
        </authorList>
    </citation>
    <scope>NUCLEOTIDE SEQUENCE [LARGE SCALE GENOMIC DNA]</scope>
</reference>
<keyword evidence="5 10" id="KW-0274">FAD</keyword>
<evidence type="ECO:0000256" key="9">
    <source>
        <dbReference type="ARBA" id="ARBA00023140"/>
    </source>
</evidence>
<keyword evidence="9" id="KW-0576">Peroxisome</keyword>
<sequence length="682" mass="76023">MSIELTEARNASKGLFDPQELTNILYKQGISRSRYDEMVTIMEKEPELQDRYMFRELSRPDQFRYAFKASAKMLELARRHSWNENELMSAMGLIYSEYLPTTLHNSAFKYVIKVIGSDEQGKEWLPKCDTHEVIGCYAQTELGHGSNVRALQTKAFYDPQLKKIVLCSNDPITARKWWIGGLGVVADHAAVQANLYFPPSNDPNCTDRSKYTYLGPHIFIVPIRDPKTREPFPGITVGDIGPKAANGFSLTDNGFLAMENVQIPVNYMLNRFTLIDTSDPKGARYVLLGNSKVMYASMTNLRAGYPLTLGSPLTKAVTIASRYLTIRRQFSEKSSEQETQVIKYSSVYNRLVPIVALAHSSGFVSNAVQTGFTEMLQKLIDNGDDSLLPEVHIITSSIKGVISMHFTKAIEQCQILMGGHGFSYHSGISTLYGNALPSQTFEGENYVVAQQTAGALSKLYLYTLKNGKEAARKKLFPAAQFLINVDTNSKTNSPKTAQEWVSNDEYLIKLYELRTASLVSQLVSEAKTKDPKDLPHISAAVSFAFGEQYIVTQYIRGAAEIRDPSTRDITSRLARIVALKMLVHDNAALSLIEFSHLGAHSLRPLREALEQEIVKIAPHVVALTDAFALTDYELNSALGNYDGNPYEKLVERANKSSLNSTSFKNEIAELKKAGLSKPLSKL</sequence>
<evidence type="ECO:0000256" key="10">
    <source>
        <dbReference type="PIRNR" id="PIRNR000168"/>
    </source>
</evidence>
<dbReference type="PANTHER" id="PTHR10909:SF250">
    <property type="entry name" value="PEROXISOMAL ACYL-COENZYME A OXIDASE 1"/>
    <property type="match status" value="1"/>
</dbReference>
<dbReference type="Gene3D" id="1.10.540.10">
    <property type="entry name" value="Acyl-CoA dehydrogenase/oxidase, N-terminal domain"/>
    <property type="match status" value="1"/>
</dbReference>
<evidence type="ECO:0000259" key="13">
    <source>
        <dbReference type="Pfam" id="PF01756"/>
    </source>
</evidence>
<keyword evidence="7" id="KW-0560">Oxidoreductase</keyword>
<name>A0A5E8BRC6_9ASCO</name>
<evidence type="ECO:0000256" key="6">
    <source>
        <dbReference type="ARBA" id="ARBA00022832"/>
    </source>
</evidence>
<dbReference type="AlphaFoldDB" id="A0A5E8BRC6"/>
<evidence type="ECO:0000256" key="11">
    <source>
        <dbReference type="PIRSR" id="PIRSR000168-1"/>
    </source>
</evidence>
<dbReference type="PANTHER" id="PTHR10909">
    <property type="entry name" value="ELECTRON TRANSPORT OXIDOREDUCTASE"/>
    <property type="match status" value="1"/>
</dbReference>